<evidence type="ECO:0000256" key="9">
    <source>
        <dbReference type="ARBA" id="ARBA00023237"/>
    </source>
</evidence>
<sequence>MKSKIVYLSLCACLALEASENLEAITITSATKSEKRVDGVAASVIVITQEEIQNSHAGRLRDLFENLPSLTLQNGAFPSASAKNKSALSIRGLGSSGTLLLIDGKRLAGEVKNPYDLDRIPLSIIERIEIIKGPSSALYGSDAMGGVINIITKAPTKEVEGSFGLRGESSYKGEGFEGMSDLDIRGKKEKFSYALSGSILEGAGQEESKVANVYAKHPVSGAKVKPSTHPLPALQNNVKDFYAVQESLTEEATVYNLNTKFQYEFTEALTAGVDFSFMKEEREGDYIGNYHPSNYGSGGNKIPLYNIPVKSEDSNRRTHWGTHFKAKLTPDLTLFGQAYQSKYKKRNSTSALYWEDMGYASKEASASNGMDANVKVSAYESYLQYLAAQSHLLTLGGEYRDETREGTVFNQEGTMETKKVDYKAFYFQDEWEASDRWNWLFGVRYDDISNADSKTTFKIGTHYALSDSLRLRSSFSQGYRTADIRELYISKQTPVGLQLGSEVIRGVKTSAYDLKPEFVNAYEIGLGGRLDAWSYDLALFYNDIKDKIEMVRYPAYYTFENIADARTLGIEATLGYAWSDSLKSSLGWMELRSENRETKEDLLLTPLRTVRLKTEYEPLPRLILGATLRHVGAQEYELSDLSDNVHRYKAKADTFLDLSIDYTIEGSKRYKLFGGMNNVLGEKVDENILANRGRVMYAGLRYFF</sequence>
<dbReference type="SUPFAM" id="SSF56935">
    <property type="entry name" value="Porins"/>
    <property type="match status" value="1"/>
</dbReference>
<dbReference type="Pfam" id="PF07715">
    <property type="entry name" value="Plug"/>
    <property type="match status" value="1"/>
</dbReference>
<dbReference type="STRING" id="273121.WS0911"/>
<dbReference type="CDD" id="cd01347">
    <property type="entry name" value="ligand_gated_channel"/>
    <property type="match status" value="1"/>
</dbReference>
<evidence type="ECO:0000259" key="12">
    <source>
        <dbReference type="Pfam" id="PF00593"/>
    </source>
</evidence>
<evidence type="ECO:0000256" key="2">
    <source>
        <dbReference type="ARBA" id="ARBA00022448"/>
    </source>
</evidence>
<name>Q7M9H6_WOLSU</name>
<dbReference type="eggNOG" id="COG4771">
    <property type="taxonomic scope" value="Bacteria"/>
</dbReference>
<evidence type="ECO:0000256" key="11">
    <source>
        <dbReference type="RuleBase" id="RU003357"/>
    </source>
</evidence>
<evidence type="ECO:0000256" key="6">
    <source>
        <dbReference type="ARBA" id="ARBA00023077"/>
    </source>
</evidence>
<dbReference type="InterPro" id="IPR012910">
    <property type="entry name" value="Plug_dom"/>
</dbReference>
<dbReference type="PANTHER" id="PTHR30069:SF29">
    <property type="entry name" value="HEMOGLOBIN AND HEMOGLOBIN-HAPTOGLOBIN-BINDING PROTEIN 1-RELATED"/>
    <property type="match status" value="1"/>
</dbReference>
<dbReference type="InterPro" id="IPR037066">
    <property type="entry name" value="Plug_dom_sf"/>
</dbReference>
<organism evidence="15">
    <name type="scientific">Wolinella succinogenes (strain ATCC 29543 / DSM 1740 / CCUG 13145 / JCM 31913 / LMG 7466 / NCTC 11488 / FDC 602W)</name>
    <name type="common">Vibrio succinogenes</name>
    <dbReference type="NCBI Taxonomy" id="273121"/>
    <lineage>
        <taxon>Bacteria</taxon>
        <taxon>Pseudomonadati</taxon>
        <taxon>Campylobacterota</taxon>
        <taxon>Epsilonproteobacteria</taxon>
        <taxon>Campylobacterales</taxon>
        <taxon>Helicobacteraceae</taxon>
        <taxon>Wolinella</taxon>
    </lineage>
</organism>
<gene>
    <name evidence="14" type="primary">cfrA</name>
    <name evidence="14" type="ordered locus">WS0911</name>
</gene>
<keyword evidence="4 10" id="KW-0812">Transmembrane</keyword>
<accession>Q7M9H6</accession>
<evidence type="ECO:0000256" key="4">
    <source>
        <dbReference type="ARBA" id="ARBA00022692"/>
    </source>
</evidence>
<dbReference type="HOGENOM" id="CLU_008287_18_0_7"/>
<evidence type="ECO:0000259" key="13">
    <source>
        <dbReference type="Pfam" id="PF07715"/>
    </source>
</evidence>
<comment type="similarity">
    <text evidence="10 11">Belongs to the TonB-dependent receptor family.</text>
</comment>
<dbReference type="InterPro" id="IPR000531">
    <property type="entry name" value="Beta-barrel_TonB"/>
</dbReference>
<keyword evidence="9 10" id="KW-0998">Cell outer membrane</keyword>
<keyword evidence="5" id="KW-0732">Signal</keyword>
<keyword evidence="6 11" id="KW-0798">TonB box</keyword>
<evidence type="ECO:0000256" key="8">
    <source>
        <dbReference type="ARBA" id="ARBA00023170"/>
    </source>
</evidence>
<evidence type="ECO:0000256" key="1">
    <source>
        <dbReference type="ARBA" id="ARBA00004571"/>
    </source>
</evidence>
<keyword evidence="15" id="KW-1185">Reference proteome</keyword>
<evidence type="ECO:0000313" key="14">
    <source>
        <dbReference type="EMBL" id="CAE10016.1"/>
    </source>
</evidence>
<evidence type="ECO:0000256" key="7">
    <source>
        <dbReference type="ARBA" id="ARBA00023136"/>
    </source>
</evidence>
<dbReference type="GO" id="GO:0009279">
    <property type="term" value="C:cell outer membrane"/>
    <property type="evidence" value="ECO:0007669"/>
    <property type="project" value="UniProtKB-SubCell"/>
</dbReference>
<comment type="subcellular location">
    <subcellularLocation>
        <location evidence="1 10">Cell outer membrane</location>
        <topology evidence="1 10">Multi-pass membrane protein</topology>
    </subcellularLocation>
</comment>
<dbReference type="Pfam" id="PF00593">
    <property type="entry name" value="TonB_dep_Rec_b-barrel"/>
    <property type="match status" value="1"/>
</dbReference>
<dbReference type="PANTHER" id="PTHR30069">
    <property type="entry name" value="TONB-DEPENDENT OUTER MEMBRANE RECEPTOR"/>
    <property type="match status" value="1"/>
</dbReference>
<dbReference type="Gene3D" id="2.40.170.20">
    <property type="entry name" value="TonB-dependent receptor, beta-barrel domain"/>
    <property type="match status" value="1"/>
</dbReference>
<dbReference type="Gene3D" id="2.170.130.10">
    <property type="entry name" value="TonB-dependent receptor, plug domain"/>
    <property type="match status" value="1"/>
</dbReference>
<keyword evidence="2 10" id="KW-0813">Transport</keyword>
<evidence type="ECO:0000256" key="3">
    <source>
        <dbReference type="ARBA" id="ARBA00022452"/>
    </source>
</evidence>
<dbReference type="InterPro" id="IPR039426">
    <property type="entry name" value="TonB-dep_rcpt-like"/>
</dbReference>
<evidence type="ECO:0000313" key="15">
    <source>
        <dbReference type="Proteomes" id="UP000000422"/>
    </source>
</evidence>
<reference evidence="14 15" key="1">
    <citation type="journal article" date="2003" name="Proc. Natl. Acad. Sci. U.S.A.">
        <title>Complete genome sequence and analysis of Wolinella succinogenes.</title>
        <authorList>
            <person name="Baar C."/>
            <person name="Eppinger M."/>
            <person name="Raddatz G."/>
            <person name="Simon JM."/>
            <person name="Lanz C."/>
            <person name="Klimmek O."/>
            <person name="Nandakumar R."/>
            <person name="Gross R."/>
            <person name="Rosinus A."/>
            <person name="Keller H."/>
            <person name="Jagtap P."/>
            <person name="Linke B."/>
            <person name="Meyer F."/>
            <person name="Lederer H."/>
            <person name="Schuster S.C."/>
        </authorList>
    </citation>
    <scope>NUCLEOTIDE SEQUENCE [LARGE SCALE GENOMIC DNA]</scope>
    <source>
        <strain evidence="15">ATCC 29543 / DSM 1740 / CCUG 13145 / JCM 31913 / LMG 7466 / NCTC 11488 / FDC 602W</strain>
    </source>
</reference>
<dbReference type="Proteomes" id="UP000000422">
    <property type="component" value="Chromosome"/>
</dbReference>
<dbReference type="GO" id="GO:0015344">
    <property type="term" value="F:siderophore uptake transmembrane transporter activity"/>
    <property type="evidence" value="ECO:0007669"/>
    <property type="project" value="TreeGrafter"/>
</dbReference>
<dbReference type="RefSeq" id="WP_011138813.1">
    <property type="nucleotide sequence ID" value="NC_005090.1"/>
</dbReference>
<feature type="domain" description="TonB-dependent receptor-like beta-barrel" evidence="12">
    <location>
        <begin position="289"/>
        <end position="679"/>
    </location>
</feature>
<dbReference type="InterPro" id="IPR036942">
    <property type="entry name" value="Beta-barrel_TonB_sf"/>
</dbReference>
<keyword evidence="7 10" id="KW-0472">Membrane</keyword>
<keyword evidence="8 14" id="KW-0675">Receptor</keyword>
<dbReference type="KEGG" id="wsu:WS0911"/>
<dbReference type="AlphaFoldDB" id="Q7M9H6"/>
<keyword evidence="3 10" id="KW-1134">Transmembrane beta strand</keyword>
<dbReference type="PROSITE" id="PS52016">
    <property type="entry name" value="TONB_DEPENDENT_REC_3"/>
    <property type="match status" value="1"/>
</dbReference>
<protein>
    <submittedName>
        <fullName evidence="14">IRON-REGULATED COLICIN RECEPTOR</fullName>
    </submittedName>
</protein>
<dbReference type="GO" id="GO:0044718">
    <property type="term" value="P:siderophore transmembrane transport"/>
    <property type="evidence" value="ECO:0007669"/>
    <property type="project" value="TreeGrafter"/>
</dbReference>
<evidence type="ECO:0000256" key="5">
    <source>
        <dbReference type="ARBA" id="ARBA00022729"/>
    </source>
</evidence>
<feature type="domain" description="TonB-dependent receptor plug" evidence="13">
    <location>
        <begin position="40"/>
        <end position="147"/>
    </location>
</feature>
<dbReference type="EMBL" id="BX571659">
    <property type="protein sequence ID" value="CAE10016.1"/>
    <property type="molecule type" value="Genomic_DNA"/>
</dbReference>
<evidence type="ECO:0000256" key="10">
    <source>
        <dbReference type="PROSITE-ProRule" id="PRU01360"/>
    </source>
</evidence>
<proteinExistence type="inferred from homology"/>